<dbReference type="AlphaFoldDB" id="A0A2U1KSG7"/>
<feature type="region of interest" description="Disordered" evidence="1">
    <location>
        <begin position="19"/>
        <end position="39"/>
    </location>
</feature>
<name>A0A2U1KSG7_ARTAN</name>
<evidence type="ECO:0000313" key="2">
    <source>
        <dbReference type="EMBL" id="PWA39690.1"/>
    </source>
</evidence>
<accession>A0A2U1KSG7</accession>
<dbReference type="Gene3D" id="1.25.10.10">
    <property type="entry name" value="Leucine-rich Repeat Variant"/>
    <property type="match status" value="1"/>
</dbReference>
<dbReference type="STRING" id="35608.A0A2U1KSG7"/>
<gene>
    <name evidence="2" type="ORF">CTI12_AA476380</name>
</gene>
<feature type="compositionally biased region" description="Polar residues" evidence="1">
    <location>
        <begin position="29"/>
        <end position="39"/>
    </location>
</feature>
<dbReference type="Proteomes" id="UP000245207">
    <property type="component" value="Unassembled WGS sequence"/>
</dbReference>
<reference evidence="2 3" key="1">
    <citation type="journal article" date="2018" name="Mol. Plant">
        <title>The genome of Artemisia annua provides insight into the evolution of Asteraceae family and artemisinin biosynthesis.</title>
        <authorList>
            <person name="Shen Q."/>
            <person name="Zhang L."/>
            <person name="Liao Z."/>
            <person name="Wang S."/>
            <person name="Yan T."/>
            <person name="Shi P."/>
            <person name="Liu M."/>
            <person name="Fu X."/>
            <person name="Pan Q."/>
            <person name="Wang Y."/>
            <person name="Lv Z."/>
            <person name="Lu X."/>
            <person name="Zhang F."/>
            <person name="Jiang W."/>
            <person name="Ma Y."/>
            <person name="Chen M."/>
            <person name="Hao X."/>
            <person name="Li L."/>
            <person name="Tang Y."/>
            <person name="Lv G."/>
            <person name="Zhou Y."/>
            <person name="Sun X."/>
            <person name="Brodelius P.E."/>
            <person name="Rose J.K.C."/>
            <person name="Tang K."/>
        </authorList>
    </citation>
    <scope>NUCLEOTIDE SEQUENCE [LARGE SCALE GENOMIC DNA]</scope>
    <source>
        <strain evidence="3">cv. Huhao1</strain>
        <tissue evidence="2">Leaf</tissue>
    </source>
</reference>
<organism evidence="2 3">
    <name type="scientific">Artemisia annua</name>
    <name type="common">Sweet wormwood</name>
    <dbReference type="NCBI Taxonomy" id="35608"/>
    <lineage>
        <taxon>Eukaryota</taxon>
        <taxon>Viridiplantae</taxon>
        <taxon>Streptophyta</taxon>
        <taxon>Embryophyta</taxon>
        <taxon>Tracheophyta</taxon>
        <taxon>Spermatophyta</taxon>
        <taxon>Magnoliopsida</taxon>
        <taxon>eudicotyledons</taxon>
        <taxon>Gunneridae</taxon>
        <taxon>Pentapetalae</taxon>
        <taxon>asterids</taxon>
        <taxon>campanulids</taxon>
        <taxon>Asterales</taxon>
        <taxon>Asteraceae</taxon>
        <taxon>Asteroideae</taxon>
        <taxon>Anthemideae</taxon>
        <taxon>Artemisiinae</taxon>
        <taxon>Artemisia</taxon>
    </lineage>
</organism>
<comment type="caution">
    <text evidence="2">The sequence shown here is derived from an EMBL/GenBank/DDBJ whole genome shotgun (WGS) entry which is preliminary data.</text>
</comment>
<dbReference type="InterPro" id="IPR011989">
    <property type="entry name" value="ARM-like"/>
</dbReference>
<dbReference type="EMBL" id="PKPP01014401">
    <property type="protein sequence ID" value="PWA39690.1"/>
    <property type="molecule type" value="Genomic_DNA"/>
</dbReference>
<keyword evidence="3" id="KW-1185">Reference proteome</keyword>
<dbReference type="OrthoDB" id="261572at2759"/>
<evidence type="ECO:0000313" key="3">
    <source>
        <dbReference type="Proteomes" id="UP000245207"/>
    </source>
</evidence>
<sequence>MDNISTSLCMQGIIPKNEESEHQYPKEAQANSNVLSESSPNHHLKSQLVKVIHLIQGLVEHWAKFSTTAGLGVIHRGHLQQGRSLMAPYPPQSGSGHGVLYVKQVDLCRYLHFDYHRICKHVHFDRLSILYDQIEDFLTKNRPITAMLLVIAWFTSIAPLNKPPLPVARTFCFPSTLARTEGMCTIKIACIMKEYDTVLDSRMQDLTAVGEGQGTVMGHKLSMKISNDADISDIKKAILLLNSVIQTNLKHAPGSIAAARLEVAGKNQKARL</sequence>
<evidence type="ECO:0000256" key="1">
    <source>
        <dbReference type="SAM" id="MobiDB-lite"/>
    </source>
</evidence>
<proteinExistence type="predicted"/>
<protein>
    <submittedName>
        <fullName evidence="2">Protein STABILIZED1</fullName>
    </submittedName>
</protein>